<keyword evidence="3 9" id="KW-0479">Metal-binding</keyword>
<comment type="pathway">
    <text evidence="9">Amino-acid degradation; L-phenylalanine degradation; acetoacetate and fumarate from L-phenylalanine: step 4/6.</text>
</comment>
<feature type="binding site" evidence="9">
    <location>
        <position position="363"/>
    </location>
    <ligand>
        <name>homogentisate</name>
        <dbReference type="ChEBI" id="CHEBI:16169"/>
    </ligand>
</feature>
<evidence type="ECO:0000256" key="8">
    <source>
        <dbReference type="ARBA" id="ARBA00023232"/>
    </source>
</evidence>
<evidence type="ECO:0000256" key="3">
    <source>
        <dbReference type="ARBA" id="ARBA00022723"/>
    </source>
</evidence>
<comment type="similarity">
    <text evidence="2 9">Belongs to the homogentisate dioxygenase family.</text>
</comment>
<protein>
    <recommendedName>
        <fullName evidence="9 10">Homogentisate 1,2-dioxygenase</fullName>
        <shortName evidence="9">HGDO</shortName>
        <ecNumber evidence="9 10">1.13.11.5</ecNumber>
    </recommendedName>
    <alternativeName>
        <fullName evidence="9">Homogentisate oxygenase</fullName>
    </alternativeName>
    <alternativeName>
        <fullName evidence="9">Homogentisic acid oxidase</fullName>
    </alternativeName>
    <alternativeName>
        <fullName evidence="9">Homogentisicase</fullName>
    </alternativeName>
</protein>
<keyword evidence="5 9" id="KW-0223">Dioxygenase</keyword>
<dbReference type="NCBIfam" id="TIGR01015">
    <property type="entry name" value="hmgA"/>
    <property type="match status" value="1"/>
</dbReference>
<dbReference type="PANTHER" id="PTHR11056:SF0">
    <property type="entry name" value="HOMOGENTISATE 1,2-DIOXYGENASE"/>
    <property type="match status" value="1"/>
</dbReference>
<evidence type="ECO:0000259" key="11">
    <source>
        <dbReference type="Pfam" id="PF04209"/>
    </source>
</evidence>
<dbReference type="RefSeq" id="WP_243322527.1">
    <property type="nucleotide sequence ID" value="NZ_JALGCL010000005.1"/>
</dbReference>
<keyword evidence="4 9" id="KW-0828">Tyrosine catabolism</keyword>
<dbReference type="Pfam" id="PF20510">
    <property type="entry name" value="HgmA_N"/>
    <property type="match status" value="1"/>
</dbReference>
<dbReference type="InterPro" id="IPR022950">
    <property type="entry name" value="Homogentis_dOase_bac"/>
</dbReference>
<dbReference type="HAMAP" id="MF_00334">
    <property type="entry name" value="Homogentis_dioxygen"/>
    <property type="match status" value="1"/>
</dbReference>
<comment type="caution">
    <text evidence="13">The sequence shown here is derived from an EMBL/GenBank/DDBJ whole genome shotgun (WGS) entry which is preliminary data.</text>
</comment>
<evidence type="ECO:0000256" key="5">
    <source>
        <dbReference type="ARBA" id="ARBA00022964"/>
    </source>
</evidence>
<evidence type="ECO:0000259" key="12">
    <source>
        <dbReference type="Pfam" id="PF20510"/>
    </source>
</evidence>
<dbReference type="InterPro" id="IPR046451">
    <property type="entry name" value="HgmA_C"/>
</dbReference>
<comment type="catalytic activity">
    <reaction evidence="9">
        <text>homogentisate + O2 = 4-maleylacetoacetate + H(+)</text>
        <dbReference type="Rhea" id="RHEA:15449"/>
        <dbReference type="ChEBI" id="CHEBI:15378"/>
        <dbReference type="ChEBI" id="CHEBI:15379"/>
        <dbReference type="ChEBI" id="CHEBI:16169"/>
        <dbReference type="ChEBI" id="CHEBI:17105"/>
        <dbReference type="EC" id="1.13.11.5"/>
    </reaction>
</comment>
<keyword evidence="7 9" id="KW-0408">Iron</keyword>
<comment type="subunit">
    <text evidence="9">Hexamer; dimer of trimers.</text>
</comment>
<gene>
    <name evidence="9 13" type="primary">hmgA</name>
    <name evidence="13" type="ORF">MQC88_12345</name>
</gene>
<dbReference type="InterPro" id="IPR046452">
    <property type="entry name" value="HgmA_N"/>
</dbReference>
<comment type="caution">
    <text evidence="9">Lacks conserved residue(s) required for the propagation of feature annotation.</text>
</comment>
<dbReference type="Proteomes" id="UP001165423">
    <property type="component" value="Unassembled WGS sequence"/>
</dbReference>
<evidence type="ECO:0000256" key="10">
    <source>
        <dbReference type="NCBIfam" id="TIGR01015"/>
    </source>
</evidence>
<evidence type="ECO:0000256" key="6">
    <source>
        <dbReference type="ARBA" id="ARBA00023002"/>
    </source>
</evidence>
<dbReference type="InterPro" id="IPR014710">
    <property type="entry name" value="RmlC-like_jellyroll"/>
</dbReference>
<feature type="domain" description="Homogentisate 1,2-dioxygenase N-terminal" evidence="12">
    <location>
        <begin position="2"/>
        <end position="271"/>
    </location>
</feature>
<keyword evidence="14" id="KW-1185">Reference proteome</keyword>
<accession>A0ABT0A708</accession>
<dbReference type="Gene3D" id="2.60.120.10">
    <property type="entry name" value="Jelly Rolls"/>
    <property type="match status" value="1"/>
</dbReference>
<dbReference type="CDD" id="cd07000">
    <property type="entry name" value="cupin_HGO_N"/>
    <property type="match status" value="1"/>
</dbReference>
<dbReference type="PANTHER" id="PTHR11056">
    <property type="entry name" value="HOMOGENTISATE 1,2-DIOXYGENASE"/>
    <property type="match status" value="1"/>
</dbReference>
<evidence type="ECO:0000256" key="9">
    <source>
        <dbReference type="HAMAP-Rule" id="MF_00334"/>
    </source>
</evidence>
<evidence type="ECO:0000313" key="13">
    <source>
        <dbReference type="EMBL" id="MCJ0826732.1"/>
    </source>
</evidence>
<feature type="domain" description="Homogentisate 1,2-dioxygenase C-terminal" evidence="11">
    <location>
        <begin position="272"/>
        <end position="425"/>
    </location>
</feature>
<dbReference type="GO" id="GO:0004411">
    <property type="term" value="F:homogentisate 1,2-dioxygenase activity"/>
    <property type="evidence" value="ECO:0007669"/>
    <property type="project" value="UniProtKB-EC"/>
</dbReference>
<dbReference type="SUPFAM" id="SSF51182">
    <property type="entry name" value="RmlC-like cupins"/>
    <property type="match status" value="1"/>
</dbReference>
<evidence type="ECO:0000313" key="14">
    <source>
        <dbReference type="Proteomes" id="UP001165423"/>
    </source>
</evidence>
<keyword evidence="8 9" id="KW-0585">Phenylalanine catabolism</keyword>
<name>A0ABT0A708_9GAMM</name>
<feature type="active site" description="Proton acceptor" evidence="9">
    <location>
        <position position="284"/>
    </location>
</feature>
<dbReference type="InterPro" id="IPR011051">
    <property type="entry name" value="RmlC_Cupin_sf"/>
</dbReference>
<evidence type="ECO:0000256" key="1">
    <source>
        <dbReference type="ARBA" id="ARBA00001962"/>
    </source>
</evidence>
<proteinExistence type="inferred from homology"/>
<sequence>MEYQSGFGNSFETQAMAGTLPVGRNSPQRVAHGLYAEQLTGTAFTAPRGENRRSWLYRIRPAAMHGSFTPFAGARSFHNDFGDGPVTPEQLRWDPLPLPQAPTDFVDGLFTMAGNGSAAAMQGIGIHLYAANKSMAGRFFYDADGELLIVPQQGRLRIATELGVLEVEPQEIAILPRGVRFRVELPDGAARGYVCENFGAQLRLPDLGPIGSNGLAAARDFLYPVAAYEDLEGDFELVAKFQGHLWRADIGHSPLDVVGWHGNYAPCKYDLRRFNTIGSISHDHPDPSIFLVLTSPSDTPGVGNLDFAIFPPRWLVAQDTFRPPWFHRNIASEFMGLVYGAYDAKAEGFAPGGASLHNCMTGHGPDAATFEKASHADLSKPDVIADTMAIMFETRAVIRTTRQALEAAHRQRDYQACWADLRRHFAP</sequence>
<reference evidence="13 14" key="1">
    <citation type="submission" date="2022-03" db="EMBL/GenBank/DDBJ databases">
        <title>Luteimonas soily sp. nov., a novel bacterium isolated from the soil.</title>
        <authorList>
            <person name="Zhang X."/>
        </authorList>
    </citation>
    <scope>NUCLEOTIDE SEQUENCE [LARGE SCALE GENOMIC DNA]</scope>
    <source>
        <strain evidence="13 14">50</strain>
    </source>
</reference>
<evidence type="ECO:0000256" key="4">
    <source>
        <dbReference type="ARBA" id="ARBA00022878"/>
    </source>
</evidence>
<dbReference type="InterPro" id="IPR005708">
    <property type="entry name" value="Homogentis_dOase"/>
</dbReference>
<dbReference type="EC" id="1.13.11.5" evidence="9 10"/>
<evidence type="ECO:0000256" key="7">
    <source>
        <dbReference type="ARBA" id="ARBA00023004"/>
    </source>
</evidence>
<keyword evidence="6 9" id="KW-0560">Oxidoreductase</keyword>
<dbReference type="EMBL" id="JALGCL010000005">
    <property type="protein sequence ID" value="MCJ0826732.1"/>
    <property type="molecule type" value="Genomic_DNA"/>
</dbReference>
<evidence type="ECO:0000256" key="2">
    <source>
        <dbReference type="ARBA" id="ARBA00007757"/>
    </source>
</evidence>
<organism evidence="13 14">
    <name type="scientific">Cognatiluteimonas sedimenti</name>
    <dbReference type="NCBI Taxonomy" id="2927791"/>
    <lineage>
        <taxon>Bacteria</taxon>
        <taxon>Pseudomonadati</taxon>
        <taxon>Pseudomonadota</taxon>
        <taxon>Gammaproteobacteria</taxon>
        <taxon>Lysobacterales</taxon>
        <taxon>Lysobacteraceae</taxon>
        <taxon>Cognatiluteimonas</taxon>
    </lineage>
</organism>
<comment type="cofactor">
    <cofactor evidence="1 9">
        <name>Fe cation</name>
        <dbReference type="ChEBI" id="CHEBI:24875"/>
    </cofactor>
</comment>
<comment type="function">
    <text evidence="9">Involved in the catabolism of homogentisate (2,5-dihydroxyphenylacetate or 2,5-OH-PhAc), a central intermediate in the degradation of phenylalanine and tyrosine. Catalyzes the oxidative ring cleavage of the aromatic ring of homogentisate to yield maleylacetoacetate.</text>
</comment>
<dbReference type="Pfam" id="PF04209">
    <property type="entry name" value="HgmA_C"/>
    <property type="match status" value="1"/>
</dbReference>